<evidence type="ECO:0000313" key="2">
    <source>
        <dbReference type="EMBL" id="TYL38740.1"/>
    </source>
</evidence>
<dbReference type="EMBL" id="PHNJ01000004">
    <property type="protein sequence ID" value="TYL38740.1"/>
    <property type="molecule type" value="Genomic_DNA"/>
</dbReference>
<feature type="transmembrane region" description="Helical" evidence="1">
    <location>
        <begin position="75"/>
        <end position="98"/>
    </location>
</feature>
<dbReference type="Proteomes" id="UP000766904">
    <property type="component" value="Unassembled WGS sequence"/>
</dbReference>
<name>A0A8J8TS79_9EURY</name>
<keyword evidence="1" id="KW-0812">Transmembrane</keyword>
<dbReference type="AlphaFoldDB" id="A0A8J8TS79"/>
<keyword evidence="1" id="KW-0472">Membrane</keyword>
<dbReference type="Pfam" id="PF24287">
    <property type="entry name" value="DUF7475"/>
    <property type="match status" value="1"/>
</dbReference>
<dbReference type="RefSeq" id="WP_148857741.1">
    <property type="nucleotide sequence ID" value="NZ_PHNJ01000004.1"/>
</dbReference>
<dbReference type="InterPro" id="IPR055898">
    <property type="entry name" value="DUF7475"/>
</dbReference>
<feature type="transmembrane region" description="Helical" evidence="1">
    <location>
        <begin position="45"/>
        <end position="68"/>
    </location>
</feature>
<organism evidence="2 3">
    <name type="scientific">Natronococcus pandeyae</name>
    <dbReference type="NCBI Taxonomy" id="2055836"/>
    <lineage>
        <taxon>Archaea</taxon>
        <taxon>Methanobacteriati</taxon>
        <taxon>Methanobacteriota</taxon>
        <taxon>Stenosarchaea group</taxon>
        <taxon>Halobacteria</taxon>
        <taxon>Halobacteriales</taxon>
        <taxon>Natrialbaceae</taxon>
        <taxon>Natronococcus</taxon>
    </lineage>
</organism>
<accession>A0A8J8TS79</accession>
<feature type="transmembrane region" description="Helical" evidence="1">
    <location>
        <begin position="110"/>
        <end position="131"/>
    </location>
</feature>
<protein>
    <submittedName>
        <fullName evidence="2">Uncharacterized protein</fullName>
    </submittedName>
</protein>
<feature type="transmembrane region" description="Helical" evidence="1">
    <location>
        <begin position="20"/>
        <end position="39"/>
    </location>
</feature>
<evidence type="ECO:0000313" key="3">
    <source>
        <dbReference type="Proteomes" id="UP000766904"/>
    </source>
</evidence>
<keyword evidence="1" id="KW-1133">Transmembrane helix</keyword>
<dbReference type="OrthoDB" id="241825at2157"/>
<comment type="caution">
    <text evidence="2">The sequence shown here is derived from an EMBL/GenBank/DDBJ whole genome shotgun (WGS) entry which is preliminary data.</text>
</comment>
<gene>
    <name evidence="2" type="ORF">CV102_09485</name>
</gene>
<reference evidence="2" key="1">
    <citation type="submission" date="2017-11" db="EMBL/GenBank/DDBJ databases">
        <authorList>
            <person name="Kajale S.C."/>
            <person name="Sharma A."/>
        </authorList>
    </citation>
    <scope>NUCLEOTIDE SEQUENCE</scope>
    <source>
        <strain evidence="2">LS1_42</strain>
    </source>
</reference>
<keyword evidence="3" id="KW-1185">Reference proteome</keyword>
<evidence type="ECO:0000256" key="1">
    <source>
        <dbReference type="SAM" id="Phobius"/>
    </source>
</evidence>
<proteinExistence type="predicted"/>
<sequence>MCANRTIREESLFDRPSSPVGYVAIIMAVVTGVLHLIASTNAIEMSLVLAVLFILNGLGFIGGTILYVTRYWKRWLFLVAALYAVVTILALFPVQGWGMEAFYMDGSLNPIAVVTKAAEAILAICALYLYAATGEQ</sequence>